<dbReference type="RefSeq" id="WP_151684641.1">
    <property type="nucleotide sequence ID" value="NZ_BKEE01000019.1"/>
</dbReference>
<dbReference type="EMBL" id="CP061561">
    <property type="protein sequence ID" value="QNX04463.1"/>
    <property type="molecule type" value="Genomic_DNA"/>
</dbReference>
<proteinExistence type="predicted"/>
<keyword evidence="2" id="KW-0547">Nucleotide-binding</keyword>
<evidence type="ECO:0000313" key="3">
    <source>
        <dbReference type="Proteomes" id="UP000516862"/>
    </source>
</evidence>
<dbReference type="InterPro" id="IPR027417">
    <property type="entry name" value="P-loop_NTPase"/>
</dbReference>
<organism evidence="2 3">
    <name type="scientific">Acinetobacter seifertii</name>
    <dbReference type="NCBI Taxonomy" id="1530123"/>
    <lineage>
        <taxon>Bacteria</taxon>
        <taxon>Pseudomonadati</taxon>
        <taxon>Pseudomonadota</taxon>
        <taxon>Gammaproteobacteria</taxon>
        <taxon>Moraxellales</taxon>
        <taxon>Moraxellaceae</taxon>
        <taxon>Acinetobacter</taxon>
        <taxon>Acinetobacter calcoaceticus/baumannii complex</taxon>
    </lineage>
</organism>
<dbReference type="PROSITE" id="PS51192">
    <property type="entry name" value="HELICASE_ATP_BIND_1"/>
    <property type="match status" value="1"/>
</dbReference>
<evidence type="ECO:0000313" key="2">
    <source>
        <dbReference type="EMBL" id="QNX04463.1"/>
    </source>
</evidence>
<dbReference type="AlphaFoldDB" id="A0A7H2QIT0"/>
<dbReference type="GO" id="GO:0004386">
    <property type="term" value="F:helicase activity"/>
    <property type="evidence" value="ECO:0007669"/>
    <property type="project" value="UniProtKB-KW"/>
</dbReference>
<dbReference type="Proteomes" id="UP000516862">
    <property type="component" value="Chromosome"/>
</dbReference>
<gene>
    <name evidence="2" type="ORF">IC796_14040</name>
</gene>
<dbReference type="SUPFAM" id="SSF52540">
    <property type="entry name" value="P-loop containing nucleoside triphosphate hydrolases"/>
    <property type="match status" value="1"/>
</dbReference>
<reference evidence="3" key="1">
    <citation type="submission" date="2020-09" db="EMBL/GenBank/DDBJ databases">
        <title>Clinical and molecular characterization of Acinetobacter seifertii in Taiwan.</title>
        <authorList>
            <person name="Li L.-H."/>
            <person name="Yang Y.-S."/>
            <person name="Sun J.-R."/>
            <person name="Huang T.-W."/>
            <person name="Huang W.-C."/>
            <person name="Wang Y.-C."/>
            <person name="Kuo T.-H."/>
            <person name="Kuo S.-C."/>
            <person name="Chen T.-L."/>
        </authorList>
    </citation>
    <scope>NUCLEOTIDE SEQUENCE [LARGE SCALE GENOMIC DNA]</scope>
    <source>
        <strain evidence="3">AS73</strain>
    </source>
</reference>
<dbReference type="Gene3D" id="3.40.50.300">
    <property type="entry name" value="P-loop containing nucleotide triphosphate hydrolases"/>
    <property type="match status" value="2"/>
</dbReference>
<dbReference type="GO" id="GO:0005524">
    <property type="term" value="F:ATP binding"/>
    <property type="evidence" value="ECO:0007669"/>
    <property type="project" value="InterPro"/>
</dbReference>
<evidence type="ECO:0000259" key="1">
    <source>
        <dbReference type="PROSITE" id="PS51192"/>
    </source>
</evidence>
<keyword evidence="2" id="KW-0378">Hydrolase</keyword>
<accession>A0A7H2QIT0</accession>
<dbReference type="GO" id="GO:0016787">
    <property type="term" value="F:hydrolase activity"/>
    <property type="evidence" value="ECO:0007669"/>
    <property type="project" value="InterPro"/>
</dbReference>
<protein>
    <submittedName>
        <fullName evidence="2">DEAD/DEAH box helicase family protein</fullName>
    </submittedName>
</protein>
<dbReference type="GO" id="GO:0003677">
    <property type="term" value="F:DNA binding"/>
    <property type="evidence" value="ECO:0007669"/>
    <property type="project" value="InterPro"/>
</dbReference>
<reference evidence="2 3" key="2">
    <citation type="submission" date="2020-09" db="EMBL/GenBank/DDBJ databases">
        <authorList>
            <person name="Chen F.-J."/>
            <person name="Lee Y.-T."/>
        </authorList>
    </citation>
    <scope>NUCLEOTIDE SEQUENCE [LARGE SCALE GENOMIC DNA]</scope>
    <source>
        <strain evidence="2 3">AS73</strain>
    </source>
</reference>
<keyword evidence="2" id="KW-0067">ATP-binding</keyword>
<dbReference type="Pfam" id="PF04851">
    <property type="entry name" value="ResIII"/>
    <property type="match status" value="1"/>
</dbReference>
<dbReference type="SMART" id="SM00487">
    <property type="entry name" value="DEXDc"/>
    <property type="match status" value="1"/>
</dbReference>
<name>A0A7H2QIT0_9GAMM</name>
<keyword evidence="2" id="KW-0347">Helicase</keyword>
<dbReference type="InterPro" id="IPR006935">
    <property type="entry name" value="Helicase/UvrB_N"/>
</dbReference>
<dbReference type="InterPro" id="IPR014001">
    <property type="entry name" value="Helicase_ATP-bd"/>
</dbReference>
<feature type="domain" description="Helicase ATP-binding" evidence="1">
    <location>
        <begin position="134"/>
        <end position="272"/>
    </location>
</feature>
<sequence>MSDISEIKRLSSIDGFRSIVEKLVLDMVLEQDEINFILSVVVVLIEEYEGNKNKFSYLSFSYFILLKLSQVNNYYQPLYDLSVNLGLYPISRFIFKNQLLPSPSLETVIKDVQIDEYKNGNIVEMHHQRSSRFDILMSENLDNSYIAPTSYGKSSLVKDIIKRYSDKNIALIVPSKSLVSQNLSDLRSVFLDRKIIFHDDMFDGGTSNIFVLTQERALRIFSKFNSFYFDCLIIDEAHNIFESDSRAILLTRLIRRNRRRFKDSKHYYLSPLINDSDNLKVEESQLIFERKIKFNIKDPDLYEYLDNGSSYKYNRYFDELYKVSENDNIQDYILKNSELKNFIYLRSPRKVEEFSRFLSESLRSNSELNELANLIAENVHEEFYCVDYLRKGLIYLHGRLPDFIKDFLEYKFKTDKNIVYLVANSVVLEGVNFPIDTLFIANTYKMKRLCCIKPLTAEFS</sequence>